<organism evidence="2 3">
    <name type="scientific">Coleophoma cylindrospora</name>
    <dbReference type="NCBI Taxonomy" id="1849047"/>
    <lineage>
        <taxon>Eukaryota</taxon>
        <taxon>Fungi</taxon>
        <taxon>Dikarya</taxon>
        <taxon>Ascomycota</taxon>
        <taxon>Pezizomycotina</taxon>
        <taxon>Leotiomycetes</taxon>
        <taxon>Helotiales</taxon>
        <taxon>Dermateaceae</taxon>
        <taxon>Coleophoma</taxon>
    </lineage>
</organism>
<evidence type="ECO:0000256" key="1">
    <source>
        <dbReference type="SAM" id="MobiDB-lite"/>
    </source>
</evidence>
<dbReference type="PANTHER" id="PTHR35896:SF3">
    <property type="entry name" value="MAJOR FACILITATOR SUPERFAMILY TRANSPORTER"/>
    <property type="match status" value="1"/>
</dbReference>
<dbReference type="InterPro" id="IPR053008">
    <property type="entry name" value="Phomopsin_biosynth_assoc"/>
</dbReference>
<feature type="region of interest" description="Disordered" evidence="1">
    <location>
        <begin position="1"/>
        <end position="29"/>
    </location>
</feature>
<dbReference type="EMBL" id="PDLM01000003">
    <property type="protein sequence ID" value="RDW81846.1"/>
    <property type="molecule type" value="Genomic_DNA"/>
</dbReference>
<dbReference type="PANTHER" id="PTHR35896">
    <property type="entry name" value="IG-LIKE DOMAIN-CONTAINING PROTEIN"/>
    <property type="match status" value="1"/>
</dbReference>
<dbReference type="AlphaFoldDB" id="A0A3D8S6G1"/>
<sequence>MIKGFTMQPQQSGYEKIQPVEDAPPKHSEPSTTLLKSCLSIVLTAIVSVTLTVLILTSTSHLPNDQKPGEFSSVDRTCGSTLDEAIANGCIFDMMASRWEAPECFDEELLAAVLETGPWTWYSDSSRTIPIDRQEVAKGLFPNSSEPLYTDGHYHVGHCSYMWMKQHRALQRGGALEEDLWSFRHTAHCANMIRKVGWDGLELGRTTAGFSVCRTPDVWRRYDKEAEVV</sequence>
<evidence type="ECO:0000313" key="3">
    <source>
        <dbReference type="Proteomes" id="UP000256645"/>
    </source>
</evidence>
<reference evidence="2 3" key="1">
    <citation type="journal article" date="2018" name="IMA Fungus">
        <title>IMA Genome-F 9: Draft genome sequence of Annulohypoxylon stygium, Aspergillus mulundensis, Berkeleyomyces basicola (syn. Thielaviopsis basicola), Ceratocystis smalleyi, two Cercospora beticola strains, Coleophoma cylindrospora, Fusarium fracticaudum, Phialophora cf. hyalina, and Morchella septimelata.</title>
        <authorList>
            <person name="Wingfield B.D."/>
            <person name="Bills G.F."/>
            <person name="Dong Y."/>
            <person name="Huang W."/>
            <person name="Nel W.J."/>
            <person name="Swalarsk-Parry B.S."/>
            <person name="Vaghefi N."/>
            <person name="Wilken P.M."/>
            <person name="An Z."/>
            <person name="de Beer Z.W."/>
            <person name="De Vos L."/>
            <person name="Chen L."/>
            <person name="Duong T.A."/>
            <person name="Gao Y."/>
            <person name="Hammerbacher A."/>
            <person name="Kikkert J.R."/>
            <person name="Li Y."/>
            <person name="Li H."/>
            <person name="Li K."/>
            <person name="Li Q."/>
            <person name="Liu X."/>
            <person name="Ma X."/>
            <person name="Naidoo K."/>
            <person name="Pethybridge S.J."/>
            <person name="Sun J."/>
            <person name="Steenkamp E.T."/>
            <person name="van der Nest M.A."/>
            <person name="van Wyk S."/>
            <person name="Wingfield M.J."/>
            <person name="Xiong C."/>
            <person name="Yue Q."/>
            <person name="Zhang X."/>
        </authorList>
    </citation>
    <scope>NUCLEOTIDE SEQUENCE [LARGE SCALE GENOMIC DNA]</scope>
    <source>
        <strain evidence="2 3">BP6252</strain>
    </source>
</reference>
<protein>
    <submittedName>
        <fullName evidence="2">Uncharacterized protein</fullName>
    </submittedName>
</protein>
<comment type="caution">
    <text evidence="2">The sequence shown here is derived from an EMBL/GenBank/DDBJ whole genome shotgun (WGS) entry which is preliminary data.</text>
</comment>
<evidence type="ECO:0000313" key="2">
    <source>
        <dbReference type="EMBL" id="RDW81846.1"/>
    </source>
</evidence>
<proteinExistence type="predicted"/>
<name>A0A3D8S6G1_9HELO</name>
<dbReference type="Proteomes" id="UP000256645">
    <property type="component" value="Unassembled WGS sequence"/>
</dbReference>
<accession>A0A3D8S6G1</accession>
<keyword evidence="3" id="KW-1185">Reference proteome</keyword>
<dbReference type="OrthoDB" id="3501153at2759"/>
<gene>
    <name evidence="2" type="ORF">BP6252_02958</name>
</gene>